<keyword evidence="1" id="KW-1133">Transmembrane helix</keyword>
<gene>
    <name evidence="2" type="ORF">FAES_2439</name>
</gene>
<keyword evidence="1" id="KW-0472">Membrane</keyword>
<dbReference type="HOGENOM" id="CLU_1033450_0_0_10"/>
<dbReference type="RefSeq" id="WP_015331547.1">
    <property type="nucleotide sequence ID" value="NC_020054.1"/>
</dbReference>
<dbReference type="AlphaFoldDB" id="I0K8J5"/>
<dbReference type="EMBL" id="HE796683">
    <property type="protein sequence ID" value="CCH00448.1"/>
    <property type="molecule type" value="Genomic_DNA"/>
</dbReference>
<organism evidence="2 3">
    <name type="scientific">Fibrella aestuarina BUZ 2</name>
    <dbReference type="NCBI Taxonomy" id="1166018"/>
    <lineage>
        <taxon>Bacteria</taxon>
        <taxon>Pseudomonadati</taxon>
        <taxon>Bacteroidota</taxon>
        <taxon>Cytophagia</taxon>
        <taxon>Cytophagales</taxon>
        <taxon>Spirosomataceae</taxon>
        <taxon>Fibrella</taxon>
    </lineage>
</organism>
<reference evidence="2 3" key="1">
    <citation type="journal article" date="2012" name="J. Bacteriol.">
        <title>Genome Sequence of Fibrella aestuarina BUZ 2T, a Filamentous Marine Bacterium.</title>
        <authorList>
            <person name="Filippini M."/>
            <person name="Qi W."/>
            <person name="Blom J."/>
            <person name="Goesmann A."/>
            <person name="Smits T.H."/>
            <person name="Bagheri H.C."/>
        </authorList>
    </citation>
    <scope>NUCLEOTIDE SEQUENCE [LARGE SCALE GENOMIC DNA]</scope>
    <source>
        <strain evidence="3">BUZ 2T</strain>
    </source>
</reference>
<keyword evidence="3" id="KW-1185">Reference proteome</keyword>
<sequence>MPHSSQSPSTAQPTPLAAMSNSIVVALIANLSMVMLHELGHFLVAYSLGLNPQLHHNFVYIDPHNVADAQLLWIAAAGPLGSLLVGGACLSAERQIRQKRPGTLLLLWMGLHGVLLFLGYLFIAPFFREGDTGKVFALLGLPEWLIILLSVGSVGVLTRLFIQLSARFSPYGNLGLLAGSRANLLILWPVMANVLAGLLHLPVSHPVSLLSPLCMPLAFMAMYRPFKRSAAAASVREPTVPLTPLSGWAIGLLLIVIGLFRWLNYPVHP</sequence>
<evidence type="ECO:0000313" key="2">
    <source>
        <dbReference type="EMBL" id="CCH00448.1"/>
    </source>
</evidence>
<dbReference type="KEGG" id="fae:FAES_2439"/>
<feature type="transmembrane region" description="Helical" evidence="1">
    <location>
        <begin position="23"/>
        <end position="50"/>
    </location>
</feature>
<feature type="transmembrane region" description="Helical" evidence="1">
    <location>
        <begin position="104"/>
        <end position="124"/>
    </location>
</feature>
<proteinExistence type="predicted"/>
<dbReference type="OrthoDB" id="1494473at2"/>
<accession>I0K8J5</accession>
<dbReference type="Proteomes" id="UP000011058">
    <property type="component" value="Chromosome"/>
</dbReference>
<keyword evidence="1" id="KW-0812">Transmembrane</keyword>
<feature type="transmembrane region" description="Helical" evidence="1">
    <location>
        <begin position="70"/>
        <end position="92"/>
    </location>
</feature>
<name>I0K8J5_9BACT</name>
<feature type="transmembrane region" description="Helical" evidence="1">
    <location>
        <begin position="207"/>
        <end position="224"/>
    </location>
</feature>
<dbReference type="eggNOG" id="ENOG50316B7">
    <property type="taxonomic scope" value="Bacteria"/>
</dbReference>
<dbReference type="STRING" id="1166018.FAES_2439"/>
<feature type="transmembrane region" description="Helical" evidence="1">
    <location>
        <begin position="144"/>
        <end position="162"/>
    </location>
</feature>
<evidence type="ECO:0000313" key="3">
    <source>
        <dbReference type="Proteomes" id="UP000011058"/>
    </source>
</evidence>
<feature type="transmembrane region" description="Helical" evidence="1">
    <location>
        <begin position="245"/>
        <end position="263"/>
    </location>
</feature>
<protein>
    <submittedName>
        <fullName evidence="2">Uncharacterized protein</fullName>
    </submittedName>
</protein>
<evidence type="ECO:0000256" key="1">
    <source>
        <dbReference type="SAM" id="Phobius"/>
    </source>
</evidence>